<evidence type="ECO:0000313" key="5">
    <source>
        <dbReference type="WBParaSite" id="scaffold2453_cov293.g4879"/>
    </source>
</evidence>
<accession>A0A915M064</accession>
<dbReference type="GO" id="GO:0046856">
    <property type="term" value="P:phosphatidylinositol dephosphorylation"/>
    <property type="evidence" value="ECO:0007669"/>
    <property type="project" value="TreeGrafter"/>
</dbReference>
<dbReference type="GO" id="GO:0052629">
    <property type="term" value="F:phosphatidylinositol-3,5-bisphosphate 3-phosphatase activity"/>
    <property type="evidence" value="ECO:0007669"/>
    <property type="project" value="TreeGrafter"/>
</dbReference>
<comment type="similarity">
    <text evidence="1">Belongs to the protein-tyrosine phosphatase family. Non-receptor class myotubularin subfamily.</text>
</comment>
<dbReference type="InterPro" id="IPR010569">
    <property type="entry name" value="Myotubularin-like_Pase_dom"/>
</dbReference>
<sequence length="267" mass="29873">MPCNDNQSVCNEGATGVFDSSAVPSSSSSATLHDERLVSITTENGHTFPQSSYAELKNTTVRTRTAVGQLYVTQFRIIIVAHNQSAICAIPLTGVDLLEAKDIVGLQITSKKPPNWLRKETKRLSAYEHLHNEFRICPTYPQFLFVPKSVSDEDLKQMSYGRCYRRFPTVVWRNKRNGAVLLRSSQPSIGFFGLTNEKDISHYERIRSAISPDLNKKFLIVDARSYTAAWANRAKGGGFEGPGYIKFYLLSVTKPGCLQNSLKQETN</sequence>
<dbReference type="GO" id="GO:0010506">
    <property type="term" value="P:regulation of autophagy"/>
    <property type="evidence" value="ECO:0007669"/>
    <property type="project" value="TreeGrafter"/>
</dbReference>
<dbReference type="InterPro" id="IPR030564">
    <property type="entry name" value="Myotubularin"/>
</dbReference>
<dbReference type="GO" id="GO:0019903">
    <property type="term" value="F:protein phosphatase binding"/>
    <property type="evidence" value="ECO:0007669"/>
    <property type="project" value="TreeGrafter"/>
</dbReference>
<dbReference type="SUPFAM" id="SSF52799">
    <property type="entry name" value="(Phosphotyrosine protein) phosphatases II"/>
    <property type="match status" value="1"/>
</dbReference>
<keyword evidence="4" id="KW-1185">Reference proteome</keyword>
<organism evidence="4 5">
    <name type="scientific">Meloidogyne javanica</name>
    <name type="common">Root-knot nematode worm</name>
    <dbReference type="NCBI Taxonomy" id="6303"/>
    <lineage>
        <taxon>Eukaryota</taxon>
        <taxon>Metazoa</taxon>
        <taxon>Ecdysozoa</taxon>
        <taxon>Nematoda</taxon>
        <taxon>Chromadorea</taxon>
        <taxon>Rhabditida</taxon>
        <taxon>Tylenchina</taxon>
        <taxon>Tylenchomorpha</taxon>
        <taxon>Tylenchoidea</taxon>
        <taxon>Meloidogynidae</taxon>
        <taxon>Meloidogyninae</taxon>
        <taxon>Meloidogyne</taxon>
        <taxon>Meloidogyne incognita group</taxon>
    </lineage>
</organism>
<protein>
    <submittedName>
        <fullName evidence="5">Myotubularin phosphatase domain-containing protein</fullName>
    </submittedName>
</protein>
<dbReference type="InterPro" id="IPR029021">
    <property type="entry name" value="Prot-tyrosine_phosphatase-like"/>
</dbReference>
<dbReference type="PANTHER" id="PTHR10807">
    <property type="entry name" value="MYOTUBULARIN-RELATED"/>
    <property type="match status" value="1"/>
</dbReference>
<reference evidence="5" key="1">
    <citation type="submission" date="2022-11" db="UniProtKB">
        <authorList>
            <consortium name="WormBaseParasite"/>
        </authorList>
    </citation>
    <scope>IDENTIFICATION</scope>
</reference>
<evidence type="ECO:0000313" key="4">
    <source>
        <dbReference type="Proteomes" id="UP000887561"/>
    </source>
</evidence>
<evidence type="ECO:0000256" key="1">
    <source>
        <dbReference type="ARBA" id="ARBA00007471"/>
    </source>
</evidence>
<dbReference type="GO" id="GO:0004438">
    <property type="term" value="F:phosphatidylinositol-3-phosphate phosphatase activity"/>
    <property type="evidence" value="ECO:0007669"/>
    <property type="project" value="TreeGrafter"/>
</dbReference>
<dbReference type="GO" id="GO:0005737">
    <property type="term" value="C:cytoplasm"/>
    <property type="evidence" value="ECO:0007669"/>
    <property type="project" value="TreeGrafter"/>
</dbReference>
<dbReference type="Proteomes" id="UP000887561">
    <property type="component" value="Unplaced"/>
</dbReference>
<dbReference type="PROSITE" id="PS51339">
    <property type="entry name" value="PPASE_MYOTUBULARIN"/>
    <property type="match status" value="1"/>
</dbReference>
<name>A0A915M064_MELJA</name>
<dbReference type="AlphaFoldDB" id="A0A915M064"/>
<proteinExistence type="inferred from homology"/>
<feature type="binding site" evidence="2">
    <location>
        <begin position="232"/>
        <end position="235"/>
    </location>
    <ligand>
        <name>substrate</name>
    </ligand>
</feature>
<dbReference type="WBParaSite" id="scaffold2453_cov293.g4879">
    <property type="protein sequence ID" value="scaffold2453_cov293.g4879"/>
    <property type="gene ID" value="scaffold2453_cov293.g4879"/>
</dbReference>
<feature type="domain" description="Myotubularin phosphatase" evidence="3">
    <location>
        <begin position="107"/>
        <end position="267"/>
    </location>
</feature>
<dbReference type="GO" id="GO:0016020">
    <property type="term" value="C:membrane"/>
    <property type="evidence" value="ECO:0007669"/>
    <property type="project" value="TreeGrafter"/>
</dbReference>
<dbReference type="PANTHER" id="PTHR10807:SF75">
    <property type="entry name" value="PHOSPHATIDYLINOSITOL-3-PHOSPHATE PHOSPHATASE"/>
    <property type="match status" value="1"/>
</dbReference>
<dbReference type="Pfam" id="PF06602">
    <property type="entry name" value="Myotub-related"/>
    <property type="match status" value="1"/>
</dbReference>
<evidence type="ECO:0000259" key="3">
    <source>
        <dbReference type="PROSITE" id="PS51339"/>
    </source>
</evidence>
<evidence type="ECO:0000256" key="2">
    <source>
        <dbReference type="PIRSR" id="PIRSR630564-2"/>
    </source>
</evidence>